<dbReference type="InterPro" id="IPR019833">
    <property type="entry name" value="Mn/Fe_SOD_BS"/>
</dbReference>
<name>A0A1G2QLC8_9BACT</name>
<feature type="domain" description="Manganese/iron superoxide dismutase N-terminal" evidence="7">
    <location>
        <begin position="2"/>
        <end position="87"/>
    </location>
</feature>
<comment type="similarity">
    <text evidence="1 6">Belongs to the iron/manganese superoxide dismutase family.</text>
</comment>
<dbReference type="Gene3D" id="1.10.287.990">
    <property type="entry name" value="Fe,Mn superoxide dismutase (SOD) domain"/>
    <property type="match status" value="1"/>
</dbReference>
<dbReference type="PIRSF" id="PIRSF000349">
    <property type="entry name" value="SODismutase"/>
    <property type="match status" value="1"/>
</dbReference>
<dbReference type="FunFam" id="1.10.287.990:FF:000001">
    <property type="entry name" value="Superoxide dismutase"/>
    <property type="match status" value="1"/>
</dbReference>
<keyword evidence="3 5" id="KW-0479">Metal-binding</keyword>
<dbReference type="Pfam" id="PF00081">
    <property type="entry name" value="Sod_Fe_N"/>
    <property type="match status" value="1"/>
</dbReference>
<dbReference type="SUPFAM" id="SSF46609">
    <property type="entry name" value="Fe,Mn superoxide dismutase (SOD), N-terminal domain"/>
    <property type="match status" value="1"/>
</dbReference>
<dbReference type="PROSITE" id="PS00088">
    <property type="entry name" value="SOD_MN"/>
    <property type="match status" value="1"/>
</dbReference>
<dbReference type="InterPro" id="IPR019831">
    <property type="entry name" value="Mn/Fe_SOD_N"/>
</dbReference>
<feature type="binding site" evidence="5">
    <location>
        <position position="168"/>
    </location>
    <ligand>
        <name>Mn(2+)</name>
        <dbReference type="ChEBI" id="CHEBI:29035"/>
    </ligand>
</feature>
<dbReference type="EC" id="1.15.1.1" evidence="2 6"/>
<feature type="domain" description="Manganese/iron superoxide dismutase C-terminal" evidence="8">
    <location>
        <begin position="98"/>
        <end position="197"/>
    </location>
</feature>
<dbReference type="PANTHER" id="PTHR43595:SF2">
    <property type="entry name" value="SMALL RIBOSOMAL SUBUNIT PROTEIN MS42"/>
    <property type="match status" value="1"/>
</dbReference>
<dbReference type="InterPro" id="IPR036324">
    <property type="entry name" value="Mn/Fe_SOD_N_sf"/>
</dbReference>
<dbReference type="InterPro" id="IPR036314">
    <property type="entry name" value="SOD_C_sf"/>
</dbReference>
<evidence type="ECO:0000256" key="1">
    <source>
        <dbReference type="ARBA" id="ARBA00008714"/>
    </source>
</evidence>
<comment type="catalytic activity">
    <reaction evidence="6">
        <text>2 superoxide + 2 H(+) = H2O2 + O2</text>
        <dbReference type="Rhea" id="RHEA:20696"/>
        <dbReference type="ChEBI" id="CHEBI:15378"/>
        <dbReference type="ChEBI" id="CHEBI:15379"/>
        <dbReference type="ChEBI" id="CHEBI:16240"/>
        <dbReference type="ChEBI" id="CHEBI:18421"/>
        <dbReference type="EC" id="1.15.1.1"/>
    </reaction>
</comment>
<evidence type="ECO:0000256" key="4">
    <source>
        <dbReference type="ARBA" id="ARBA00023002"/>
    </source>
</evidence>
<gene>
    <name evidence="9" type="ORF">A2569_02490</name>
</gene>
<organism evidence="9 10">
    <name type="scientific">Candidatus Vogelbacteria bacterium RIFOXYD1_FULL_51_18</name>
    <dbReference type="NCBI Taxonomy" id="1802440"/>
    <lineage>
        <taxon>Bacteria</taxon>
        <taxon>Candidatus Vogeliibacteriota</taxon>
    </lineage>
</organism>
<dbReference type="SUPFAM" id="SSF54719">
    <property type="entry name" value="Fe,Mn superoxide dismutase (SOD), C-terminal domain"/>
    <property type="match status" value="1"/>
</dbReference>
<dbReference type="GO" id="GO:0046872">
    <property type="term" value="F:metal ion binding"/>
    <property type="evidence" value="ECO:0007669"/>
    <property type="project" value="UniProtKB-KW"/>
</dbReference>
<evidence type="ECO:0000313" key="10">
    <source>
        <dbReference type="Proteomes" id="UP000177090"/>
    </source>
</evidence>
<reference evidence="9 10" key="1">
    <citation type="journal article" date="2016" name="Nat. Commun.">
        <title>Thousands of microbial genomes shed light on interconnected biogeochemical processes in an aquifer system.</title>
        <authorList>
            <person name="Anantharaman K."/>
            <person name="Brown C.T."/>
            <person name="Hug L.A."/>
            <person name="Sharon I."/>
            <person name="Castelle C.J."/>
            <person name="Probst A.J."/>
            <person name="Thomas B.C."/>
            <person name="Singh A."/>
            <person name="Wilkins M.J."/>
            <person name="Karaoz U."/>
            <person name="Brodie E.L."/>
            <person name="Williams K.H."/>
            <person name="Hubbard S.S."/>
            <person name="Banfield J.F."/>
        </authorList>
    </citation>
    <scope>NUCLEOTIDE SEQUENCE [LARGE SCALE GENOMIC DNA]</scope>
</reference>
<evidence type="ECO:0000256" key="2">
    <source>
        <dbReference type="ARBA" id="ARBA00012682"/>
    </source>
</evidence>
<feature type="binding site" evidence="5">
    <location>
        <position position="164"/>
    </location>
    <ligand>
        <name>Mn(2+)</name>
        <dbReference type="ChEBI" id="CHEBI:29035"/>
    </ligand>
</feature>
<dbReference type="Proteomes" id="UP000177090">
    <property type="component" value="Unassembled WGS sequence"/>
</dbReference>
<dbReference type="Gene3D" id="3.55.40.20">
    <property type="entry name" value="Iron/manganese superoxide dismutase, C-terminal domain"/>
    <property type="match status" value="1"/>
</dbReference>
<protein>
    <recommendedName>
        <fullName evidence="2 6">Superoxide dismutase</fullName>
        <ecNumber evidence="2 6">1.15.1.1</ecNumber>
    </recommendedName>
</protein>
<comment type="caution">
    <text evidence="9">The sequence shown here is derived from an EMBL/GenBank/DDBJ whole genome shotgun (WGS) entry which is preliminary data.</text>
</comment>
<dbReference type="EMBL" id="MHTL01000008">
    <property type="protein sequence ID" value="OHA60802.1"/>
    <property type="molecule type" value="Genomic_DNA"/>
</dbReference>
<accession>A0A1G2QLC8</accession>
<evidence type="ECO:0000313" key="9">
    <source>
        <dbReference type="EMBL" id="OHA60802.1"/>
    </source>
</evidence>
<feature type="binding site" evidence="5">
    <location>
        <position position="81"/>
    </location>
    <ligand>
        <name>Mn(2+)</name>
        <dbReference type="ChEBI" id="CHEBI:29035"/>
    </ligand>
</feature>
<dbReference type="FunFam" id="3.55.40.20:FF:000004">
    <property type="entry name" value="Superoxide dismutase [Fe]"/>
    <property type="match status" value="1"/>
</dbReference>
<evidence type="ECO:0000259" key="8">
    <source>
        <dbReference type="Pfam" id="PF02777"/>
    </source>
</evidence>
<dbReference type="STRING" id="1802440.A2569_02490"/>
<dbReference type="Pfam" id="PF02777">
    <property type="entry name" value="Sod_Fe_C"/>
    <property type="match status" value="1"/>
</dbReference>
<dbReference type="AlphaFoldDB" id="A0A1G2QLC8"/>
<comment type="function">
    <text evidence="6">Destroys radicals which are normally produced within the cells and which are toxic to biological systems.</text>
</comment>
<evidence type="ECO:0000259" key="7">
    <source>
        <dbReference type="Pfam" id="PF00081"/>
    </source>
</evidence>
<dbReference type="InterPro" id="IPR019832">
    <property type="entry name" value="Mn/Fe_SOD_C"/>
</dbReference>
<evidence type="ECO:0000256" key="5">
    <source>
        <dbReference type="PIRSR" id="PIRSR000349-1"/>
    </source>
</evidence>
<dbReference type="PRINTS" id="PR01703">
    <property type="entry name" value="MNSODISMTASE"/>
</dbReference>
<feature type="binding site" evidence="5">
    <location>
        <position position="26"/>
    </location>
    <ligand>
        <name>Mn(2+)</name>
        <dbReference type="ChEBI" id="CHEBI:29035"/>
    </ligand>
</feature>
<keyword evidence="4 6" id="KW-0560">Oxidoreductase</keyword>
<dbReference type="GO" id="GO:0004784">
    <property type="term" value="F:superoxide dismutase activity"/>
    <property type="evidence" value="ECO:0007669"/>
    <property type="project" value="UniProtKB-EC"/>
</dbReference>
<evidence type="ECO:0000256" key="3">
    <source>
        <dbReference type="ARBA" id="ARBA00022723"/>
    </source>
</evidence>
<sequence length="205" mass="22929">MHTLLPLNYAYDALEPHIDARTMELHHTKHHQAYIDKLNAALEKYPEGAALSIEELLRNLKVAPEEVRTAVRNHGGGHANHSFFWTIIGPASTSGTPSVALVAALNSSFGSMEKFWEAWQSKALGLFGSGWVWLVKGGDGLSIITTANQDSSISEGKTPILALDVWEHAYYLSYQNRRADYVTAFKNVIQWDEVSRRFDLSMNSR</sequence>
<dbReference type="GO" id="GO:0005737">
    <property type="term" value="C:cytoplasm"/>
    <property type="evidence" value="ECO:0007669"/>
    <property type="project" value="TreeGrafter"/>
</dbReference>
<proteinExistence type="inferred from homology"/>
<evidence type="ECO:0000256" key="6">
    <source>
        <dbReference type="RuleBase" id="RU000414"/>
    </source>
</evidence>
<dbReference type="PANTHER" id="PTHR43595">
    <property type="entry name" value="37S RIBOSOMAL PROTEIN S26, MITOCHONDRIAL"/>
    <property type="match status" value="1"/>
</dbReference>
<dbReference type="InterPro" id="IPR001189">
    <property type="entry name" value="Mn/Fe_SOD"/>
</dbReference>